<name>A0A0P1FHV5_9RHOB</name>
<accession>A0A0P1FHV5</accession>
<dbReference type="Pfam" id="PF11800">
    <property type="entry name" value="RP-C_C"/>
    <property type="match status" value="1"/>
</dbReference>
<dbReference type="NCBIfam" id="NF040974">
    <property type="entry name" value="RepABC_RepC"/>
    <property type="match status" value="1"/>
</dbReference>
<dbReference type="Pfam" id="PF03428">
    <property type="entry name" value="RP-C"/>
    <property type="match status" value="1"/>
</dbReference>
<dbReference type="Proteomes" id="UP000051298">
    <property type="component" value="Unassembled WGS sequence"/>
</dbReference>
<feature type="region of interest" description="Disordered" evidence="1">
    <location>
        <begin position="217"/>
        <end position="236"/>
    </location>
</feature>
<dbReference type="AlphaFoldDB" id="A0A0P1FHV5"/>
<protein>
    <submittedName>
        <fullName evidence="4">Replication initiation protein RepC</fullName>
    </submittedName>
</protein>
<dbReference type="InterPro" id="IPR021760">
    <property type="entry name" value="RepC_C"/>
</dbReference>
<sequence>MAFTQATAPTGLRNSEILSADNPIPDRHIVVATLRNAAPRIGLSASVISTLDAMLSCLAPKRNHHTVFASNATLSFRRNGISDRTIRRHAATLQDIGLLVRRDSPNRKRFTKHNRHEGKALRFGFDLSPLFDRLHEIASIAAEVMKEREQVDYLRAKIRAAANASLTDNPNDEMALNVFRVLRRKLSLKECEQILSNLTISVVDAESVDDENPISTTTMTASDGQNVRHHHKSNKEHIDKEGILQKKQTAPMTSDASITIPELLSACPEAAQFSLRRIETIHDVIAHARTLAPMIGISTQNYEAAHERLGGLRAAATVWAIMQFHDKIKAVGAYFRSITTGSKSEGFSPEKLIRRLALAQKYAV</sequence>
<dbReference type="InterPro" id="IPR047611">
    <property type="entry name" value="RepABC_RepC"/>
</dbReference>
<dbReference type="EMBL" id="CYRX01000023">
    <property type="protein sequence ID" value="CUH60037.1"/>
    <property type="molecule type" value="Genomic_DNA"/>
</dbReference>
<organism evidence="4 5">
    <name type="scientific">Thalassobacter stenotrophicus</name>
    <dbReference type="NCBI Taxonomy" id="266809"/>
    <lineage>
        <taxon>Bacteria</taxon>
        <taxon>Pseudomonadati</taxon>
        <taxon>Pseudomonadota</taxon>
        <taxon>Alphaproteobacteria</taxon>
        <taxon>Rhodobacterales</taxon>
        <taxon>Roseobacteraceae</taxon>
        <taxon>Thalassobacter</taxon>
    </lineage>
</organism>
<evidence type="ECO:0000259" key="3">
    <source>
        <dbReference type="Pfam" id="PF11800"/>
    </source>
</evidence>
<feature type="domain" description="Plasmid replication protein C N-terminal" evidence="2">
    <location>
        <begin position="22"/>
        <end position="161"/>
    </location>
</feature>
<dbReference type="RefSeq" id="WP_058123105.1">
    <property type="nucleotide sequence ID" value="NZ_CYRX01000023.1"/>
</dbReference>
<dbReference type="InterPro" id="IPR005090">
    <property type="entry name" value="RepC_N"/>
</dbReference>
<gene>
    <name evidence="4" type="ORF">THS5294_01326</name>
</gene>
<feature type="domain" description="Plasmid replication protein C C-terminal" evidence="3">
    <location>
        <begin position="260"/>
        <end position="353"/>
    </location>
</feature>
<evidence type="ECO:0000256" key="1">
    <source>
        <dbReference type="SAM" id="MobiDB-lite"/>
    </source>
</evidence>
<proteinExistence type="predicted"/>
<evidence type="ECO:0000313" key="5">
    <source>
        <dbReference type="Proteomes" id="UP000051298"/>
    </source>
</evidence>
<evidence type="ECO:0000259" key="2">
    <source>
        <dbReference type="Pfam" id="PF03428"/>
    </source>
</evidence>
<evidence type="ECO:0000313" key="4">
    <source>
        <dbReference type="EMBL" id="CUH60037.1"/>
    </source>
</evidence>
<reference evidence="4 5" key="1">
    <citation type="submission" date="2015-09" db="EMBL/GenBank/DDBJ databases">
        <authorList>
            <consortium name="Swine Surveillance"/>
        </authorList>
    </citation>
    <scope>NUCLEOTIDE SEQUENCE [LARGE SCALE GENOMIC DNA]</scope>
    <source>
        <strain evidence="4 5">CECT 5294</strain>
    </source>
</reference>